<sequence length="142" mass="15682">MMRAWTMAGLMTLFGLASALTRFASGQTVSAAVILVVFGAAAWWLSPLAFPRPVGAARARELSAADGRAIVYWRAGCRYCLRLRFRLGRDARRAYWVDIWRDPEGAAAVRAVNGGSETVPTVVLRGEAYVNPDPAWVRERLR</sequence>
<dbReference type="InterPro" id="IPR002109">
    <property type="entry name" value="Glutaredoxin"/>
</dbReference>
<evidence type="ECO:0000313" key="4">
    <source>
        <dbReference type="Proteomes" id="UP001552427"/>
    </source>
</evidence>
<feature type="domain" description="Glutaredoxin" evidence="2">
    <location>
        <begin position="70"/>
        <end position="127"/>
    </location>
</feature>
<dbReference type="RefSeq" id="WP_364445229.1">
    <property type="nucleotide sequence ID" value="NZ_JBFARM010000002.1"/>
</dbReference>
<accession>A0ABV3GX18</accession>
<dbReference type="Proteomes" id="UP001552427">
    <property type="component" value="Unassembled WGS sequence"/>
</dbReference>
<dbReference type="Gene3D" id="3.40.30.10">
    <property type="entry name" value="Glutaredoxin"/>
    <property type="match status" value="1"/>
</dbReference>
<dbReference type="EMBL" id="JBFARM010000002">
    <property type="protein sequence ID" value="MEV4284796.1"/>
    <property type="molecule type" value="Genomic_DNA"/>
</dbReference>
<name>A0ABV3GX18_9ACTN</name>
<keyword evidence="1" id="KW-0472">Membrane</keyword>
<keyword evidence="1" id="KW-0812">Transmembrane</keyword>
<evidence type="ECO:0000313" key="3">
    <source>
        <dbReference type="EMBL" id="MEV4284796.1"/>
    </source>
</evidence>
<dbReference type="SUPFAM" id="SSF52833">
    <property type="entry name" value="Thioredoxin-like"/>
    <property type="match status" value="1"/>
</dbReference>
<protein>
    <submittedName>
        <fullName evidence="3">Glutaredoxin domain-containing protein</fullName>
    </submittedName>
</protein>
<keyword evidence="1" id="KW-1133">Transmembrane helix</keyword>
<evidence type="ECO:0000256" key="1">
    <source>
        <dbReference type="SAM" id="Phobius"/>
    </source>
</evidence>
<gene>
    <name evidence="3" type="ORF">AB0K40_04775</name>
</gene>
<keyword evidence="4" id="KW-1185">Reference proteome</keyword>
<reference evidence="3 4" key="1">
    <citation type="submission" date="2024-06" db="EMBL/GenBank/DDBJ databases">
        <title>The Natural Products Discovery Center: Release of the First 8490 Sequenced Strains for Exploring Actinobacteria Biosynthetic Diversity.</title>
        <authorList>
            <person name="Kalkreuter E."/>
            <person name="Kautsar S.A."/>
            <person name="Yang D."/>
            <person name="Bader C.D."/>
            <person name="Teijaro C.N."/>
            <person name="Fluegel L."/>
            <person name="Davis C.M."/>
            <person name="Simpson J.R."/>
            <person name="Lauterbach L."/>
            <person name="Steele A.D."/>
            <person name="Gui C."/>
            <person name="Meng S."/>
            <person name="Li G."/>
            <person name="Viehrig K."/>
            <person name="Ye F."/>
            <person name="Su P."/>
            <person name="Kiefer A.F."/>
            <person name="Nichols A."/>
            <person name="Cepeda A.J."/>
            <person name="Yan W."/>
            <person name="Fan B."/>
            <person name="Jiang Y."/>
            <person name="Adhikari A."/>
            <person name="Zheng C.-J."/>
            <person name="Schuster L."/>
            <person name="Cowan T.M."/>
            <person name="Smanski M.J."/>
            <person name="Chevrette M.G."/>
            <person name="De Carvalho L.P.S."/>
            <person name="Shen B."/>
        </authorList>
    </citation>
    <scope>NUCLEOTIDE SEQUENCE [LARGE SCALE GENOMIC DNA]</scope>
    <source>
        <strain evidence="3 4">NPDC049574</strain>
    </source>
</reference>
<evidence type="ECO:0000259" key="2">
    <source>
        <dbReference type="Pfam" id="PF00462"/>
    </source>
</evidence>
<feature type="transmembrane region" description="Helical" evidence="1">
    <location>
        <begin position="29"/>
        <end position="50"/>
    </location>
</feature>
<dbReference type="InterPro" id="IPR036249">
    <property type="entry name" value="Thioredoxin-like_sf"/>
</dbReference>
<comment type="caution">
    <text evidence="3">The sequence shown here is derived from an EMBL/GenBank/DDBJ whole genome shotgun (WGS) entry which is preliminary data.</text>
</comment>
<dbReference type="Pfam" id="PF00462">
    <property type="entry name" value="Glutaredoxin"/>
    <property type="match status" value="1"/>
</dbReference>
<proteinExistence type="predicted"/>
<organism evidence="3 4">
    <name type="scientific">Nonomuraea bangladeshensis</name>
    <dbReference type="NCBI Taxonomy" id="404385"/>
    <lineage>
        <taxon>Bacteria</taxon>
        <taxon>Bacillati</taxon>
        <taxon>Actinomycetota</taxon>
        <taxon>Actinomycetes</taxon>
        <taxon>Streptosporangiales</taxon>
        <taxon>Streptosporangiaceae</taxon>
        <taxon>Nonomuraea</taxon>
    </lineage>
</organism>